<protein>
    <submittedName>
        <fullName evidence="1">Uncharacterized protein</fullName>
    </submittedName>
</protein>
<name>A0A239CU50_9FIRM</name>
<dbReference type="EMBL" id="FZOJ01000006">
    <property type="protein sequence ID" value="SNS22883.1"/>
    <property type="molecule type" value="Genomic_DNA"/>
</dbReference>
<sequence length="55" mass="5812">MGLELKRSIVISAVAAHTRLPLIYVTGLFDSLVVGGAISSNTSIYDTTSILMESV</sequence>
<dbReference type="AlphaFoldDB" id="A0A239CU50"/>
<keyword evidence="2" id="KW-1185">Reference proteome</keyword>
<evidence type="ECO:0000313" key="1">
    <source>
        <dbReference type="EMBL" id="SNS22883.1"/>
    </source>
</evidence>
<dbReference type="Proteomes" id="UP000198304">
    <property type="component" value="Unassembled WGS sequence"/>
</dbReference>
<organism evidence="1 2">
    <name type="scientific">Anaerovirgula multivorans</name>
    <dbReference type="NCBI Taxonomy" id="312168"/>
    <lineage>
        <taxon>Bacteria</taxon>
        <taxon>Bacillati</taxon>
        <taxon>Bacillota</taxon>
        <taxon>Clostridia</taxon>
        <taxon>Peptostreptococcales</taxon>
        <taxon>Natronincolaceae</taxon>
        <taxon>Anaerovirgula</taxon>
    </lineage>
</organism>
<gene>
    <name evidence="1" type="ORF">SAMN05446037_1006121</name>
</gene>
<evidence type="ECO:0000313" key="2">
    <source>
        <dbReference type="Proteomes" id="UP000198304"/>
    </source>
</evidence>
<proteinExistence type="predicted"/>
<accession>A0A239CU50</accession>
<dbReference type="RefSeq" id="WP_176431267.1">
    <property type="nucleotide sequence ID" value="NZ_FZOJ01000006.1"/>
</dbReference>
<reference evidence="2" key="1">
    <citation type="submission" date="2017-06" db="EMBL/GenBank/DDBJ databases">
        <authorList>
            <person name="Varghese N."/>
            <person name="Submissions S."/>
        </authorList>
    </citation>
    <scope>NUCLEOTIDE SEQUENCE [LARGE SCALE GENOMIC DNA]</scope>
    <source>
        <strain evidence="2">SCA</strain>
    </source>
</reference>